<evidence type="ECO:0000256" key="2">
    <source>
        <dbReference type="ARBA" id="ARBA00022643"/>
    </source>
</evidence>
<keyword evidence="2" id="KW-0288">FMN</keyword>
<proteinExistence type="predicted"/>
<gene>
    <name evidence="6" type="ORF">SMF913_10424</name>
</gene>
<organism evidence="6 7">
    <name type="scientific">Streptomyces malaysiensis</name>
    <dbReference type="NCBI Taxonomy" id="92644"/>
    <lineage>
        <taxon>Bacteria</taxon>
        <taxon>Bacillati</taxon>
        <taxon>Actinomycetota</taxon>
        <taxon>Actinomycetes</taxon>
        <taxon>Kitasatosporales</taxon>
        <taxon>Streptomycetaceae</taxon>
        <taxon>Streptomyces</taxon>
        <taxon>Streptomyces violaceusniger group</taxon>
    </lineage>
</organism>
<keyword evidence="3" id="KW-0560">Oxidoreductase</keyword>
<dbReference type="Proteomes" id="UP000236520">
    <property type="component" value="Unassembled WGS sequence"/>
</dbReference>
<keyword evidence="1" id="KW-0285">Flavoprotein</keyword>
<evidence type="ECO:0000256" key="4">
    <source>
        <dbReference type="ARBA" id="ARBA00023033"/>
    </source>
</evidence>
<keyword evidence="7" id="KW-1185">Reference proteome</keyword>
<name>A0A2J7Z2I1_STRMQ</name>
<evidence type="ECO:0008006" key="8">
    <source>
        <dbReference type="Google" id="ProtNLM"/>
    </source>
</evidence>
<feature type="region of interest" description="Disordered" evidence="5">
    <location>
        <begin position="76"/>
        <end position="112"/>
    </location>
</feature>
<accession>A0A2J7Z2I1</accession>
<keyword evidence="4" id="KW-0503">Monooxygenase</keyword>
<dbReference type="AlphaFoldDB" id="A0A2J7Z2I1"/>
<evidence type="ECO:0000313" key="7">
    <source>
        <dbReference type="Proteomes" id="UP000236520"/>
    </source>
</evidence>
<reference evidence="6 7" key="1">
    <citation type="submission" date="2015-09" db="EMBL/GenBank/DDBJ databases">
        <title>Genome sequence, genome mining and natural product profiling of a biocontrol bacterium Streptomyces malaysiensis F913.</title>
        <authorList>
            <person name="Xu Y."/>
            <person name="Wei J."/>
            <person name="Xie J."/>
            <person name="Li T."/>
            <person name="Zhou Z."/>
        </authorList>
    </citation>
    <scope>NUCLEOTIDE SEQUENCE [LARGE SCALE GENOMIC DNA]</scope>
    <source>
        <strain evidence="6 7">F913</strain>
    </source>
</reference>
<evidence type="ECO:0000313" key="6">
    <source>
        <dbReference type="EMBL" id="PNG94399.1"/>
    </source>
</evidence>
<dbReference type="Gene3D" id="3.20.20.30">
    <property type="entry name" value="Luciferase-like domain"/>
    <property type="match status" value="1"/>
</dbReference>
<dbReference type="PANTHER" id="PTHR30011:SF16">
    <property type="entry name" value="C2H2 FINGER DOMAIN TRANSCRIPTION FACTOR (EUROFUNG)-RELATED"/>
    <property type="match status" value="1"/>
</dbReference>
<dbReference type="RefSeq" id="WP_180990532.1">
    <property type="nucleotide sequence ID" value="NZ_LJIW01000001.1"/>
</dbReference>
<dbReference type="InterPro" id="IPR036661">
    <property type="entry name" value="Luciferase-like_sf"/>
</dbReference>
<evidence type="ECO:0000256" key="5">
    <source>
        <dbReference type="SAM" id="MobiDB-lite"/>
    </source>
</evidence>
<comment type="caution">
    <text evidence="6">The sequence shown here is derived from an EMBL/GenBank/DDBJ whole genome shotgun (WGS) entry which is preliminary data.</text>
</comment>
<dbReference type="GO" id="GO:0016705">
    <property type="term" value="F:oxidoreductase activity, acting on paired donors, with incorporation or reduction of molecular oxygen"/>
    <property type="evidence" value="ECO:0007669"/>
    <property type="project" value="InterPro"/>
</dbReference>
<evidence type="ECO:0000256" key="1">
    <source>
        <dbReference type="ARBA" id="ARBA00022630"/>
    </source>
</evidence>
<evidence type="ECO:0000256" key="3">
    <source>
        <dbReference type="ARBA" id="ARBA00023002"/>
    </source>
</evidence>
<protein>
    <recommendedName>
        <fullName evidence="8">Nitrilotriacetate monooxygenase component A</fullName>
    </recommendedName>
</protein>
<dbReference type="GO" id="GO:0004497">
    <property type="term" value="F:monooxygenase activity"/>
    <property type="evidence" value="ECO:0007669"/>
    <property type="project" value="UniProtKB-KW"/>
</dbReference>
<dbReference type="SUPFAM" id="SSF51679">
    <property type="entry name" value="Bacterial luciferase-like"/>
    <property type="match status" value="1"/>
</dbReference>
<dbReference type="InterPro" id="IPR051260">
    <property type="entry name" value="Diverse_substr_monoxygenases"/>
</dbReference>
<sequence>MCARRTEGAFIGTAAEVADGMERWYTEGACDGFTVGAVQSPGAFEDFVRQVVPELQRRGVLRTEYEGKTLRDNLGLERPASGTWRNRRYGARAPAGPGAKTLSCPSARRRWP</sequence>
<dbReference type="EMBL" id="LJIW01000001">
    <property type="protein sequence ID" value="PNG94399.1"/>
    <property type="molecule type" value="Genomic_DNA"/>
</dbReference>
<dbReference type="PANTHER" id="PTHR30011">
    <property type="entry name" value="ALKANESULFONATE MONOOXYGENASE-RELATED"/>
    <property type="match status" value="1"/>
</dbReference>